<keyword evidence="3" id="KW-1185">Reference proteome</keyword>
<comment type="caution">
    <text evidence="2">The sequence shown here is derived from an EMBL/GenBank/DDBJ whole genome shotgun (WGS) entry which is preliminary data.</text>
</comment>
<evidence type="ECO:0000313" key="3">
    <source>
        <dbReference type="Proteomes" id="UP000601435"/>
    </source>
</evidence>
<dbReference type="Proteomes" id="UP000601435">
    <property type="component" value="Unassembled WGS sequence"/>
</dbReference>
<sequence length="570" mass="62728">VEDSEDDAAPEASFIAEDELSPEGLALWAEAEEEVQGALAALHQAKRMLRGARERQRQVKQSRQYFRPGSFPGRTSGSSADKITCLKCGGQGHRATTSSRPITTSKAVMMGKGVVDCGATKSLGSVLALERVMALSKNGVSEVDMENRPTFGFGNSTEDQRVSTLNLRLSAGGRPGLLRIHALDKGAARVLLSIDTLRSLKAIIDFSDDSIVLRGIDATKVLVLERSSTGHLLLPLTGDILEGAVTTHRPVPGLQDYVNGTCSVLSDPNTPCPVKESVLEPRTSQITVKSRILQFLAFEIMDLTLEELRKAVKDLGEEPSRGATKVELRYRLEELTGKDTSVNVKTAAKEASPMQGLVKRLNAASRKKADLVNFCRQDLSMDMHALGNKTIAQLQMLAMQHISSHTQPHYSDQVGFGKHNRRSYLDVYHNEKEYCRWVQTTAVENPTSSDPRLRRFARWLQQQEDSEILPEVEAKKDFTTQFRPKNRSGPPRRATEEATGSASSNSSETVNQQMMATMFEMIQNLKDEIVELKGEPTRKKGAKSEESGTETDGSYAMVNARSPVKEARSP</sequence>
<name>A0A812S0T9_9DINO</name>
<evidence type="ECO:0000256" key="1">
    <source>
        <dbReference type="SAM" id="MobiDB-lite"/>
    </source>
</evidence>
<protein>
    <submittedName>
        <fullName evidence="2">Uncharacterized protein</fullName>
    </submittedName>
</protein>
<feature type="compositionally biased region" description="Basic and acidic residues" evidence="1">
    <location>
        <begin position="529"/>
        <end position="546"/>
    </location>
</feature>
<feature type="compositionally biased region" description="Polar residues" evidence="1">
    <location>
        <begin position="498"/>
        <end position="509"/>
    </location>
</feature>
<gene>
    <name evidence="2" type="ORF">SNEC2469_LOCUS12954</name>
</gene>
<feature type="region of interest" description="Disordered" evidence="1">
    <location>
        <begin position="55"/>
        <end position="78"/>
    </location>
</feature>
<feature type="region of interest" description="Disordered" evidence="1">
    <location>
        <begin position="474"/>
        <end position="509"/>
    </location>
</feature>
<dbReference type="EMBL" id="CAJNJA010020622">
    <property type="protein sequence ID" value="CAE7462621.1"/>
    <property type="molecule type" value="Genomic_DNA"/>
</dbReference>
<evidence type="ECO:0000313" key="2">
    <source>
        <dbReference type="EMBL" id="CAE7462621.1"/>
    </source>
</evidence>
<proteinExistence type="predicted"/>
<organism evidence="2 3">
    <name type="scientific">Symbiodinium necroappetens</name>
    <dbReference type="NCBI Taxonomy" id="1628268"/>
    <lineage>
        <taxon>Eukaryota</taxon>
        <taxon>Sar</taxon>
        <taxon>Alveolata</taxon>
        <taxon>Dinophyceae</taxon>
        <taxon>Suessiales</taxon>
        <taxon>Symbiodiniaceae</taxon>
        <taxon>Symbiodinium</taxon>
    </lineage>
</organism>
<reference evidence="2" key="1">
    <citation type="submission" date="2021-02" db="EMBL/GenBank/DDBJ databases">
        <authorList>
            <person name="Dougan E. K."/>
            <person name="Rhodes N."/>
            <person name="Thang M."/>
            <person name="Chan C."/>
        </authorList>
    </citation>
    <scope>NUCLEOTIDE SEQUENCE</scope>
</reference>
<feature type="region of interest" description="Disordered" evidence="1">
    <location>
        <begin position="529"/>
        <end position="570"/>
    </location>
</feature>
<feature type="non-terminal residue" evidence="2">
    <location>
        <position position="1"/>
    </location>
</feature>
<dbReference type="AlphaFoldDB" id="A0A812S0T9"/>
<accession>A0A812S0T9</accession>